<reference evidence="2" key="1">
    <citation type="submission" date="2014-09" db="EMBL/GenBank/DDBJ databases">
        <authorList>
            <person name="Mudge J."/>
            <person name="Ramaraj T."/>
            <person name="Lindquist I.E."/>
            <person name="Bharti A.K."/>
            <person name="Sundararajan A."/>
            <person name="Cameron C.T."/>
            <person name="Woodward J.E."/>
            <person name="May G.D."/>
            <person name="Brubaker C."/>
            <person name="Broadhvest J."/>
            <person name="Wilkins T.A."/>
        </authorList>
    </citation>
    <scope>NUCLEOTIDE SEQUENCE</scope>
    <source>
        <strain evidence="2">cv. AKA8401</strain>
    </source>
</reference>
<keyword evidence="2" id="KW-1185">Reference proteome</keyword>
<gene>
    <name evidence="1" type="ORF">F383_34744</name>
</gene>
<sequence length="16" mass="1855">MRYNQASELVELSPSM</sequence>
<proteinExistence type="predicted"/>
<accession>A0A0B0PSF4</accession>
<dbReference type="Proteomes" id="UP000032142">
    <property type="component" value="Unassembled WGS sequence"/>
</dbReference>
<organism evidence="1 2">
    <name type="scientific">Gossypium arboreum</name>
    <name type="common">Tree cotton</name>
    <name type="synonym">Gossypium nanking</name>
    <dbReference type="NCBI Taxonomy" id="29729"/>
    <lineage>
        <taxon>Eukaryota</taxon>
        <taxon>Viridiplantae</taxon>
        <taxon>Streptophyta</taxon>
        <taxon>Embryophyta</taxon>
        <taxon>Tracheophyta</taxon>
        <taxon>Spermatophyta</taxon>
        <taxon>Magnoliopsida</taxon>
        <taxon>eudicotyledons</taxon>
        <taxon>Gunneridae</taxon>
        <taxon>Pentapetalae</taxon>
        <taxon>rosids</taxon>
        <taxon>malvids</taxon>
        <taxon>Malvales</taxon>
        <taxon>Malvaceae</taxon>
        <taxon>Malvoideae</taxon>
        <taxon>Gossypium</taxon>
    </lineage>
</organism>
<evidence type="ECO:0000313" key="1">
    <source>
        <dbReference type="EMBL" id="KHG27359.1"/>
    </source>
</evidence>
<dbReference type="EMBL" id="KN440824">
    <property type="protein sequence ID" value="KHG27359.1"/>
    <property type="molecule type" value="Genomic_DNA"/>
</dbReference>
<dbReference type="AlphaFoldDB" id="A0A0B0PSF4"/>
<name>A0A0B0PSF4_GOSAR</name>
<evidence type="ECO:0000313" key="2">
    <source>
        <dbReference type="Proteomes" id="UP000032142"/>
    </source>
</evidence>
<protein>
    <submittedName>
        <fullName evidence="1">Uncharacterized protein</fullName>
    </submittedName>
</protein>